<dbReference type="Pfam" id="PF19300">
    <property type="entry name" value="BPD_transp_1_N"/>
    <property type="match status" value="1"/>
</dbReference>
<evidence type="ECO:0000256" key="1">
    <source>
        <dbReference type="ARBA" id="ARBA00004651"/>
    </source>
</evidence>
<keyword evidence="2 7" id="KW-0813">Transport</keyword>
<feature type="transmembrane region" description="Helical" evidence="7">
    <location>
        <begin position="101"/>
        <end position="124"/>
    </location>
</feature>
<sequence length="315" mass="34426">MRTYILRRLALFPVTLLGVSILSFALIRALPADAATIRLGASGSACEECIAVVKKELGLDKSKPEQYLIWLGNALRGDFGLSTATRREITPELRDRFFTTLQLGLVTIFFTLAIGVPIGALSAVRAHSVSDYTARFFSILGLSVPNFWLGTLVIYLPAYWWGWTPVKQWRGLTEDPVTHVALLLLPALVLAIGASAYVARIVRSSMIEALYADYVRTARAKGLKEQSVVWVHVFRNAVLTLLTVIGLQFGLILGGSIVIEQLFGIPGMGSMAAKAVADRDHQTIQAVTVVIAASFLTVTLIVDVLYAWADPRLRV</sequence>
<keyword evidence="3" id="KW-1003">Cell membrane</keyword>
<dbReference type="EMBL" id="CP042829">
    <property type="protein sequence ID" value="QFG03173.1"/>
    <property type="molecule type" value="Genomic_DNA"/>
</dbReference>
<feature type="transmembrane region" description="Helical" evidence="7">
    <location>
        <begin position="237"/>
        <end position="263"/>
    </location>
</feature>
<dbReference type="Gene3D" id="1.10.3720.10">
    <property type="entry name" value="MetI-like"/>
    <property type="match status" value="1"/>
</dbReference>
<proteinExistence type="inferred from homology"/>
<keyword evidence="6 7" id="KW-0472">Membrane</keyword>
<dbReference type="InterPro" id="IPR035906">
    <property type="entry name" value="MetI-like_sf"/>
</dbReference>
<evidence type="ECO:0000313" key="10">
    <source>
        <dbReference type="Proteomes" id="UP000326331"/>
    </source>
</evidence>
<dbReference type="InterPro" id="IPR045621">
    <property type="entry name" value="BPD_transp_1_N"/>
</dbReference>
<evidence type="ECO:0000256" key="5">
    <source>
        <dbReference type="ARBA" id="ARBA00022989"/>
    </source>
</evidence>
<protein>
    <submittedName>
        <fullName evidence="9">ABC transporter permease</fullName>
    </submittedName>
</protein>
<dbReference type="SUPFAM" id="SSF161098">
    <property type="entry name" value="MetI-like"/>
    <property type="match status" value="1"/>
</dbReference>
<evidence type="ECO:0000259" key="8">
    <source>
        <dbReference type="PROSITE" id="PS50928"/>
    </source>
</evidence>
<dbReference type="Proteomes" id="UP000326331">
    <property type="component" value="Chromosome"/>
</dbReference>
<keyword evidence="10" id="KW-1185">Reference proteome</keyword>
<evidence type="ECO:0000313" key="9">
    <source>
        <dbReference type="EMBL" id="QFG03173.1"/>
    </source>
</evidence>
<evidence type="ECO:0000256" key="7">
    <source>
        <dbReference type="RuleBase" id="RU363032"/>
    </source>
</evidence>
<feature type="transmembrane region" description="Helical" evidence="7">
    <location>
        <begin position="180"/>
        <end position="199"/>
    </location>
</feature>
<dbReference type="CDD" id="cd06261">
    <property type="entry name" value="TM_PBP2"/>
    <property type="match status" value="1"/>
</dbReference>
<comment type="subcellular location">
    <subcellularLocation>
        <location evidence="1 7">Cell membrane</location>
        <topology evidence="1 7">Multi-pass membrane protein</topology>
    </subcellularLocation>
</comment>
<feature type="domain" description="ABC transmembrane type-1" evidence="8">
    <location>
        <begin position="97"/>
        <end position="302"/>
    </location>
</feature>
<comment type="similarity">
    <text evidence="7">Belongs to the binding-protein-dependent transport system permease family.</text>
</comment>
<organism evidence="9 10">
    <name type="scientific">Tepidiforma bonchosmolovskayae</name>
    <dbReference type="NCBI Taxonomy" id="2601677"/>
    <lineage>
        <taxon>Bacteria</taxon>
        <taxon>Bacillati</taxon>
        <taxon>Chloroflexota</taxon>
        <taxon>Tepidiformia</taxon>
        <taxon>Tepidiformales</taxon>
        <taxon>Tepidiformaceae</taxon>
        <taxon>Tepidiforma</taxon>
    </lineage>
</organism>
<dbReference type="InterPro" id="IPR000515">
    <property type="entry name" value="MetI-like"/>
</dbReference>
<evidence type="ECO:0000256" key="3">
    <source>
        <dbReference type="ARBA" id="ARBA00022475"/>
    </source>
</evidence>
<dbReference type="PANTHER" id="PTHR43163">
    <property type="entry name" value="DIPEPTIDE TRANSPORT SYSTEM PERMEASE PROTEIN DPPB-RELATED"/>
    <property type="match status" value="1"/>
</dbReference>
<reference evidence="9 10" key="1">
    <citation type="submission" date="2019-10" db="EMBL/GenBank/DDBJ databases">
        <title>Thermopilla bonchosmolovskayae gen. nov., sp. nov., a moderately thermophilic Chloroflexi bacterium from a Chukotka hot spring (Arctic, Russia), representing a novel classis Thermopillaia, which include previously uncultivated lineage OLB14.</title>
        <authorList>
            <person name="Kochetkova T.V."/>
            <person name="Zayulina K.S."/>
            <person name="Zhigarkov V.S."/>
            <person name="Minaev N.V."/>
            <person name="Novikov A."/>
            <person name="Toshchakov S.V."/>
            <person name="Elcheninov A.G."/>
            <person name="Kublanov I.V."/>
        </authorList>
    </citation>
    <scope>NUCLEOTIDE SEQUENCE [LARGE SCALE GENOMIC DNA]</scope>
    <source>
        <strain evidence="9 10">3753O</strain>
    </source>
</reference>
<keyword evidence="4 7" id="KW-0812">Transmembrane</keyword>
<name>A0ABX6C289_9CHLR</name>
<keyword evidence="5 7" id="KW-1133">Transmembrane helix</keyword>
<evidence type="ECO:0000256" key="6">
    <source>
        <dbReference type="ARBA" id="ARBA00023136"/>
    </source>
</evidence>
<dbReference type="RefSeq" id="WP_158067088.1">
    <property type="nucleotide sequence ID" value="NZ_CP042829.1"/>
</dbReference>
<gene>
    <name evidence="9" type="ORF">Tbon_07650</name>
</gene>
<evidence type="ECO:0000256" key="4">
    <source>
        <dbReference type="ARBA" id="ARBA00022692"/>
    </source>
</evidence>
<dbReference type="Pfam" id="PF00528">
    <property type="entry name" value="BPD_transp_1"/>
    <property type="match status" value="1"/>
</dbReference>
<dbReference type="PANTHER" id="PTHR43163:SF6">
    <property type="entry name" value="DIPEPTIDE TRANSPORT SYSTEM PERMEASE PROTEIN DPPB-RELATED"/>
    <property type="match status" value="1"/>
</dbReference>
<feature type="transmembrane region" description="Helical" evidence="7">
    <location>
        <begin position="136"/>
        <end position="160"/>
    </location>
</feature>
<accession>A0ABX6C289</accession>
<dbReference type="PROSITE" id="PS50928">
    <property type="entry name" value="ABC_TM1"/>
    <property type="match status" value="1"/>
</dbReference>
<feature type="transmembrane region" description="Helical" evidence="7">
    <location>
        <begin position="283"/>
        <end position="309"/>
    </location>
</feature>
<evidence type="ECO:0000256" key="2">
    <source>
        <dbReference type="ARBA" id="ARBA00022448"/>
    </source>
</evidence>